<evidence type="ECO:0000256" key="1">
    <source>
        <dbReference type="ARBA" id="ARBA00007292"/>
    </source>
</evidence>
<protein>
    <recommendedName>
        <fullName evidence="4">Lipid-binding serum glycoprotein N-terminal domain-containing protein</fullName>
    </recommendedName>
</protein>
<feature type="chain" id="PRO_5035274439" description="Lipid-binding serum glycoprotein N-terminal domain-containing protein" evidence="3">
    <location>
        <begin position="27"/>
        <end position="454"/>
    </location>
</feature>
<dbReference type="PANTHER" id="PTHR46019:SF7">
    <property type="entry name" value="BPI FOLD CONTAINING FAMILY B, MEMBER 5"/>
    <property type="match status" value="1"/>
</dbReference>
<dbReference type="SUPFAM" id="SSF55394">
    <property type="entry name" value="Bactericidal permeability-increasing protein, BPI"/>
    <property type="match status" value="1"/>
</dbReference>
<dbReference type="InterPro" id="IPR051660">
    <property type="entry name" value="BPI_fold-BPI/LBP"/>
</dbReference>
<keyword evidence="6" id="KW-1185">Reference proteome</keyword>
<dbReference type="Pfam" id="PF01273">
    <property type="entry name" value="LBP_BPI_CETP"/>
    <property type="match status" value="1"/>
</dbReference>
<keyword evidence="3" id="KW-0732">Signal</keyword>
<dbReference type="Proteomes" id="UP000700334">
    <property type="component" value="Unassembled WGS sequence"/>
</dbReference>
<feature type="signal peptide" evidence="3">
    <location>
        <begin position="1"/>
        <end position="26"/>
    </location>
</feature>
<feature type="region of interest" description="Disordered" evidence="2">
    <location>
        <begin position="408"/>
        <end position="454"/>
    </location>
</feature>
<evidence type="ECO:0000256" key="2">
    <source>
        <dbReference type="SAM" id="MobiDB-lite"/>
    </source>
</evidence>
<accession>A0A8J6DX94</accession>
<dbReference type="GO" id="GO:0008289">
    <property type="term" value="F:lipid binding"/>
    <property type="evidence" value="ECO:0007669"/>
    <property type="project" value="InterPro"/>
</dbReference>
<dbReference type="Gene3D" id="3.15.10.10">
    <property type="entry name" value="Bactericidal permeability-increasing protein, domain 1"/>
    <property type="match status" value="1"/>
</dbReference>
<organism evidence="5 6">
    <name type="scientific">Galemys pyrenaicus</name>
    <name type="common">Iberian desman</name>
    <name type="synonym">Pyrenean desman</name>
    <dbReference type="NCBI Taxonomy" id="202257"/>
    <lineage>
        <taxon>Eukaryota</taxon>
        <taxon>Metazoa</taxon>
        <taxon>Chordata</taxon>
        <taxon>Craniata</taxon>
        <taxon>Vertebrata</taxon>
        <taxon>Euteleostomi</taxon>
        <taxon>Mammalia</taxon>
        <taxon>Eutheria</taxon>
        <taxon>Laurasiatheria</taxon>
        <taxon>Eulipotyphla</taxon>
        <taxon>Talpidae</taxon>
        <taxon>Galemys</taxon>
    </lineage>
</organism>
<dbReference type="AlphaFoldDB" id="A0A8J6DX94"/>
<evidence type="ECO:0000256" key="3">
    <source>
        <dbReference type="SAM" id="SignalP"/>
    </source>
</evidence>
<dbReference type="OrthoDB" id="9836509at2759"/>
<comment type="similarity">
    <text evidence="1">Belongs to the BPI/LBP/Plunc superfamily. BPI/LBP family.</text>
</comment>
<reference evidence="5" key="1">
    <citation type="journal article" date="2021" name="Evol. Appl.">
        <title>The genome of the Pyrenean desman and the effects of bottlenecks and inbreeding on the genomic landscape of an endangered species.</title>
        <authorList>
            <person name="Escoda L."/>
            <person name="Castresana J."/>
        </authorList>
    </citation>
    <scope>NUCLEOTIDE SEQUENCE</scope>
    <source>
        <strain evidence="5">IBE-C5619</strain>
    </source>
</reference>
<feature type="non-terminal residue" evidence="5">
    <location>
        <position position="1"/>
    </location>
</feature>
<dbReference type="InterPro" id="IPR017942">
    <property type="entry name" value="Lipid-bd_serum_glycop_N"/>
</dbReference>
<gene>
    <name evidence="5" type="ORF">J0S82_001882</name>
</gene>
<evidence type="ECO:0000313" key="5">
    <source>
        <dbReference type="EMBL" id="KAG8524106.1"/>
    </source>
</evidence>
<dbReference type="EMBL" id="JAGFMF010011394">
    <property type="protein sequence ID" value="KAG8524106.1"/>
    <property type="molecule type" value="Genomic_DNA"/>
</dbReference>
<feature type="domain" description="Lipid-binding serum glycoprotein N-terminal" evidence="4">
    <location>
        <begin position="132"/>
        <end position="230"/>
    </location>
</feature>
<feature type="non-terminal residue" evidence="5">
    <location>
        <position position="454"/>
    </location>
</feature>
<comment type="caution">
    <text evidence="5">The sequence shown here is derived from an EMBL/GenBank/DDBJ whole genome shotgun (WGS) entry which is preliminary data.</text>
</comment>
<dbReference type="PANTHER" id="PTHR46019">
    <property type="entry name" value="BPI FOLD-CONTAINING FAMILY B MEMBER 4-RELATED"/>
    <property type="match status" value="1"/>
</dbReference>
<evidence type="ECO:0000259" key="4">
    <source>
        <dbReference type="Pfam" id="PF01273"/>
    </source>
</evidence>
<evidence type="ECO:0000313" key="6">
    <source>
        <dbReference type="Proteomes" id="UP000700334"/>
    </source>
</evidence>
<proteinExistence type="inferred from homology"/>
<name>A0A8J6DX94_GALPY</name>
<dbReference type="InterPro" id="IPR017943">
    <property type="entry name" value="Bactericidal_perm-incr_a/b_dom"/>
</dbReference>
<sequence>ALARKMLLFWGPLLCWGLLPQAQGEAQHPLCLRISMNQLQTNISDLLTEHQVLESLIKVPLTGEGTAVLDRLPYVREGLSKKSRGLDLSLVGDLLSGRSLPALGKLLQAGGLIIEDARGPEVTLKVLGASLLQVTLRSKLYLSLPGILRLKILKNIRAGIRLDQMGSETQVVLEECQTPPGYLSLTVLEKSHTLPSYLVNSLLEVVTNFLDGALPFLLQKMVCPLASNLLAWLLGDLLRVTPPPTISGQEDFQYYITATRFTEEAIEMEVQLVTPCGPDQRAPGPGHLDSRPFPALAQGSMADLAFWPETYNVILSCLHKSKDIHVGAQDPMAAGLIQLLTPSELESSAQASEQPRGHVELTICTPDAPTVHPESNTATIIQEGSLVLSGPSHTSVSVPWVSESSAARVPASCPGGRGAGRKQRTSAQANAHLNPPTAAKTLKTWTPAPLSPAA</sequence>